<dbReference type="Gene3D" id="3.40.710.10">
    <property type="entry name" value="DD-peptidase/beta-lactamase superfamily"/>
    <property type="match status" value="1"/>
</dbReference>
<feature type="domain" description="Beta-lactamase class A catalytic" evidence="1">
    <location>
        <begin position="29"/>
        <end position="241"/>
    </location>
</feature>
<dbReference type="AlphaFoldDB" id="A0A239YMS6"/>
<proteinExistence type="predicted"/>
<dbReference type="InterPro" id="IPR000871">
    <property type="entry name" value="Beta-lactam_class-A"/>
</dbReference>
<keyword evidence="3" id="KW-1185">Reference proteome</keyword>
<reference evidence="2 3" key="1">
    <citation type="submission" date="2017-06" db="EMBL/GenBank/DDBJ databases">
        <authorList>
            <consortium name="Pathogen Informatics"/>
        </authorList>
    </citation>
    <scope>NUCLEOTIDE SEQUENCE [LARGE SCALE GENOMIC DNA]</scope>
    <source>
        <strain evidence="2 3">NCTC12018</strain>
    </source>
</reference>
<dbReference type="GO" id="GO:0030655">
    <property type="term" value="P:beta-lactam antibiotic catabolic process"/>
    <property type="evidence" value="ECO:0007669"/>
    <property type="project" value="InterPro"/>
</dbReference>
<organism evidence="2 3">
    <name type="scientific">Veillonella rodentium</name>
    <dbReference type="NCBI Taxonomy" id="248315"/>
    <lineage>
        <taxon>Bacteria</taxon>
        <taxon>Bacillati</taxon>
        <taxon>Bacillota</taxon>
        <taxon>Negativicutes</taxon>
        <taxon>Veillonellales</taxon>
        <taxon>Veillonellaceae</taxon>
        <taxon>Veillonella</taxon>
    </lineage>
</organism>
<gene>
    <name evidence="2" type="ORF">SAMEA44547418_00507</name>
</gene>
<name>A0A239YMS6_9FIRM</name>
<evidence type="ECO:0000259" key="1">
    <source>
        <dbReference type="Pfam" id="PF13354"/>
    </source>
</evidence>
<dbReference type="PANTHER" id="PTHR35333">
    <property type="entry name" value="BETA-LACTAMASE"/>
    <property type="match status" value="1"/>
</dbReference>
<dbReference type="Proteomes" id="UP000214973">
    <property type="component" value="Chromosome 1"/>
</dbReference>
<dbReference type="GO" id="GO:0046677">
    <property type="term" value="P:response to antibiotic"/>
    <property type="evidence" value="ECO:0007669"/>
    <property type="project" value="InterPro"/>
</dbReference>
<dbReference type="InterPro" id="IPR045155">
    <property type="entry name" value="Beta-lactam_cat"/>
</dbReference>
<sequence length="272" mass="30809">MGKLIVGKSLENRLDAYIREFAPAGNISYVVMQFNDGEEPILIAAKGEHTVHSGASMIKVLIMEYVFYLARIDQLNLNDAVSLSRTPRVEGGGALQELTGKHSFTYLELCRLMMVLSDNWATNLLIMTLGMENINARAEQLGLDDLELNRMMMDFEASSEGRENRLTAMSLARLYHHIFEHRDRDAYGHEMWNILGRQQFRDILPFYWGEDVCFHHKTGSLDCVEHDGGVLETFSGHFCFVLLMSGIGNVRAKELGARVGRSMKEFVEEALP</sequence>
<dbReference type="RefSeq" id="WP_095065456.1">
    <property type="nucleotide sequence ID" value="NZ_LT906470.1"/>
</dbReference>
<dbReference type="PANTHER" id="PTHR35333:SF3">
    <property type="entry name" value="BETA-LACTAMASE-TYPE TRANSPEPTIDASE FOLD CONTAINING PROTEIN"/>
    <property type="match status" value="1"/>
</dbReference>
<evidence type="ECO:0000313" key="2">
    <source>
        <dbReference type="EMBL" id="SNV59763.1"/>
    </source>
</evidence>
<dbReference type="EMBL" id="LT906470">
    <property type="protein sequence ID" value="SNV59763.1"/>
    <property type="molecule type" value="Genomic_DNA"/>
</dbReference>
<dbReference type="SUPFAM" id="SSF56601">
    <property type="entry name" value="beta-lactamase/transpeptidase-like"/>
    <property type="match status" value="1"/>
</dbReference>
<dbReference type="GO" id="GO:0008800">
    <property type="term" value="F:beta-lactamase activity"/>
    <property type="evidence" value="ECO:0007669"/>
    <property type="project" value="InterPro"/>
</dbReference>
<evidence type="ECO:0000313" key="3">
    <source>
        <dbReference type="Proteomes" id="UP000214973"/>
    </source>
</evidence>
<dbReference type="InterPro" id="IPR012338">
    <property type="entry name" value="Beta-lactam/transpept-like"/>
</dbReference>
<protein>
    <recommendedName>
        <fullName evidence="1">Beta-lactamase class A catalytic domain-containing protein</fullName>
    </recommendedName>
</protein>
<accession>A0A239YMS6</accession>
<dbReference type="KEGG" id="vrm:44547418_00507"/>
<dbReference type="Pfam" id="PF13354">
    <property type="entry name" value="Beta-lactamase2"/>
    <property type="match status" value="1"/>
</dbReference>